<evidence type="ECO:0000256" key="3">
    <source>
        <dbReference type="SAM" id="SignalP"/>
    </source>
</evidence>
<feature type="chain" id="PRO_5005678359" description="Bypass of forespore C C-terminal domain-containing protein" evidence="3">
    <location>
        <begin position="30"/>
        <end position="247"/>
    </location>
</feature>
<dbReference type="RefSeq" id="WP_013918378.1">
    <property type="nucleotide sequence ID" value="NC_015690.1"/>
</dbReference>
<keyword evidence="3" id="KW-0732">Signal</keyword>
<sequence>MEWKLGLMKMSAAAMILAGTAGGFSSVSAEETGAADEVQAAAQGAVDAAQAEGKPRIVRFHTNGAGLLSHPAHQRSYWKLLVQTYSPETADAWSAALEERKAIEASLPKPEPGANRVIKVKGKLPEGAAEWSGELPEPTPGIESPKVLRIHPHGDTPGEPAPADGTTKNVKIFKFHAETANGTISTKPSPEAERLIKLGEAVEADDAEAVRALLPQLLEDYRKQTEELKKLAEKLKALEADTQAEAE</sequence>
<proteinExistence type="predicted"/>
<evidence type="ECO:0000256" key="2">
    <source>
        <dbReference type="SAM" id="MobiDB-lite"/>
    </source>
</evidence>
<dbReference type="Proteomes" id="UP000006620">
    <property type="component" value="Chromosome"/>
</dbReference>
<evidence type="ECO:0008006" key="6">
    <source>
        <dbReference type="Google" id="ProtNLM"/>
    </source>
</evidence>
<evidence type="ECO:0000256" key="1">
    <source>
        <dbReference type="SAM" id="Coils"/>
    </source>
</evidence>
<feature type="signal peptide" evidence="3">
    <location>
        <begin position="1"/>
        <end position="29"/>
    </location>
</feature>
<name>F8FFW3_PAEMK</name>
<keyword evidence="1" id="KW-0175">Coiled coil</keyword>
<dbReference type="EMBL" id="CP002869">
    <property type="protein sequence ID" value="AEI43225.1"/>
    <property type="molecule type" value="Genomic_DNA"/>
</dbReference>
<feature type="coiled-coil region" evidence="1">
    <location>
        <begin position="214"/>
        <end position="245"/>
    </location>
</feature>
<feature type="region of interest" description="Disordered" evidence="2">
    <location>
        <begin position="129"/>
        <end position="165"/>
    </location>
</feature>
<protein>
    <recommendedName>
        <fullName evidence="6">Bypass of forespore C C-terminal domain-containing protein</fullName>
    </recommendedName>
</protein>
<dbReference type="KEGG" id="pms:KNP414_04695"/>
<reference evidence="4 5" key="2">
    <citation type="journal article" date="2013" name="Genome Announc.">
        <title>Genome Sequence of Growth-Improving Paenibacillus mucilaginosus Strain KNP414.</title>
        <authorList>
            <person name="Lu J.J."/>
            <person name="Wang J.F."/>
            <person name="Hu X.F."/>
        </authorList>
    </citation>
    <scope>NUCLEOTIDE SEQUENCE [LARGE SCALE GENOMIC DNA]</scope>
    <source>
        <strain evidence="4 5">KNP414</strain>
    </source>
</reference>
<organism evidence="4 5">
    <name type="scientific">Paenibacillus mucilaginosus (strain KNP414)</name>
    <dbReference type="NCBI Taxonomy" id="1036673"/>
    <lineage>
        <taxon>Bacteria</taxon>
        <taxon>Bacillati</taxon>
        <taxon>Bacillota</taxon>
        <taxon>Bacilli</taxon>
        <taxon>Bacillales</taxon>
        <taxon>Paenibacillaceae</taxon>
        <taxon>Paenibacillus</taxon>
    </lineage>
</organism>
<dbReference type="PATRIC" id="fig|1036673.3.peg.4320"/>
<dbReference type="AlphaFoldDB" id="F8FFW3"/>
<evidence type="ECO:0000313" key="4">
    <source>
        <dbReference type="EMBL" id="AEI43225.1"/>
    </source>
</evidence>
<gene>
    <name evidence="4" type="ordered locus">KNP414_04695</name>
</gene>
<reference evidence="5" key="1">
    <citation type="submission" date="2011-06" db="EMBL/GenBank/DDBJ databases">
        <title>Complete genome sequence of Paenibacillus mucilaginosus KNP414.</title>
        <authorList>
            <person name="Wang J."/>
            <person name="Hu S."/>
            <person name="Hu X."/>
            <person name="Zhang B."/>
            <person name="Dong D."/>
            <person name="Zhang S."/>
            <person name="Zhao K."/>
            <person name="Wu D."/>
        </authorList>
    </citation>
    <scope>NUCLEOTIDE SEQUENCE [LARGE SCALE GENOMIC DNA]</scope>
    <source>
        <strain evidence="5">KNP414</strain>
    </source>
</reference>
<accession>F8FFW3</accession>
<dbReference type="HOGENOM" id="CLU_1123668_0_0_9"/>
<evidence type="ECO:0000313" key="5">
    <source>
        <dbReference type="Proteomes" id="UP000006620"/>
    </source>
</evidence>